<dbReference type="AlphaFoldDB" id="A0A8T2KD89"/>
<keyword evidence="7" id="KW-0915">Sodium</keyword>
<keyword evidence="5" id="KW-0769">Symport</keyword>
<proteinExistence type="inferred from homology"/>
<keyword evidence="10 13" id="KW-0472">Membrane</keyword>
<evidence type="ECO:0008006" key="16">
    <source>
        <dbReference type="Google" id="ProtNLM"/>
    </source>
</evidence>
<evidence type="ECO:0000256" key="9">
    <source>
        <dbReference type="ARBA" id="ARBA00023065"/>
    </source>
</evidence>
<dbReference type="InterPro" id="IPR002657">
    <property type="entry name" value="BilAc:Na_symport/Acr3"/>
</dbReference>
<keyword evidence="12" id="KW-0739">Sodium transport</keyword>
<evidence type="ECO:0000313" key="14">
    <source>
        <dbReference type="EMBL" id="KAG8454362.1"/>
    </source>
</evidence>
<comment type="caution">
    <text evidence="14">The sequence shown here is derived from an EMBL/GenBank/DDBJ whole genome shotgun (WGS) entry which is preliminary data.</text>
</comment>
<keyword evidence="9" id="KW-0406">Ion transport</keyword>
<feature type="transmembrane region" description="Helical" evidence="13">
    <location>
        <begin position="207"/>
        <end position="230"/>
    </location>
</feature>
<sequence>MSSNCSNLTCSNDTSIDSENHGTSSVVFSTLLAIMMGLVVLSLGCTMELNKLWDHLRRPWGIFIGLICQFGLMPLIAYLLSITFSVAPPQAIAILIMGCCPGGLISNIITFWIDGDMDLSFGMMPLCLYLYTHSWEMAKSIKIPYYNIGLALLSLIIPVAVGVFINYKWEKQAKIISKVGSIIGGLLILVVGVASSVLYKGSWNTDISVLIIGIIFPLLGYLAGFGMAVITRHSWKRCRTIALETGAQNVQMCSTVLQLSFPPQQLVHMFTFPLIYGSFQLINGMLLVAVYQIYKRMCLGTKEISDNQPARCNQIDEMPINGTTNIGFEPDEENRISYIGKADNALPIKQDQATSENQPEKCNKMNKMPRNSTTNIVYKLDEENNRQCIGSEAADEALSSTLEQVTEISAD</sequence>
<feature type="transmembrane region" description="Helical" evidence="13">
    <location>
        <begin position="26"/>
        <end position="47"/>
    </location>
</feature>
<keyword evidence="11" id="KW-0325">Glycoprotein</keyword>
<evidence type="ECO:0000256" key="1">
    <source>
        <dbReference type="ARBA" id="ARBA00004141"/>
    </source>
</evidence>
<evidence type="ECO:0000256" key="6">
    <source>
        <dbReference type="ARBA" id="ARBA00022989"/>
    </source>
</evidence>
<gene>
    <name evidence="14" type="ORF">GDO86_000838</name>
</gene>
<evidence type="ECO:0000256" key="11">
    <source>
        <dbReference type="ARBA" id="ARBA00023180"/>
    </source>
</evidence>
<reference evidence="14" key="1">
    <citation type="thesis" date="2020" institute="ProQuest LLC" country="789 East Eisenhower Parkway, Ann Arbor, MI, USA">
        <title>Comparative Genomics and Chromosome Evolution.</title>
        <authorList>
            <person name="Mudd A.B."/>
        </authorList>
    </citation>
    <scope>NUCLEOTIDE SEQUENCE</scope>
    <source>
        <strain evidence="14">Female2</strain>
        <tissue evidence="14">Blood</tissue>
    </source>
</reference>
<accession>A0A8T2KD89</accession>
<dbReference type="InterPro" id="IPR038770">
    <property type="entry name" value="Na+/solute_symporter_sf"/>
</dbReference>
<dbReference type="OrthoDB" id="203097at2759"/>
<evidence type="ECO:0000256" key="5">
    <source>
        <dbReference type="ARBA" id="ARBA00022847"/>
    </source>
</evidence>
<dbReference type="Gene3D" id="1.20.1530.20">
    <property type="match status" value="1"/>
</dbReference>
<name>A0A8T2KD89_9PIPI</name>
<evidence type="ECO:0000313" key="15">
    <source>
        <dbReference type="Proteomes" id="UP000812440"/>
    </source>
</evidence>
<dbReference type="Proteomes" id="UP000812440">
    <property type="component" value="Chromosome 1"/>
</dbReference>
<dbReference type="PANTHER" id="PTHR10361:SF55">
    <property type="entry name" value="SODIUM-DEPENDENT ORGANIC ANION TRANSPORTER"/>
    <property type="match status" value="1"/>
</dbReference>
<organism evidence="14 15">
    <name type="scientific">Hymenochirus boettgeri</name>
    <name type="common">Congo dwarf clawed frog</name>
    <dbReference type="NCBI Taxonomy" id="247094"/>
    <lineage>
        <taxon>Eukaryota</taxon>
        <taxon>Metazoa</taxon>
        <taxon>Chordata</taxon>
        <taxon>Craniata</taxon>
        <taxon>Vertebrata</taxon>
        <taxon>Euteleostomi</taxon>
        <taxon>Amphibia</taxon>
        <taxon>Batrachia</taxon>
        <taxon>Anura</taxon>
        <taxon>Pipoidea</taxon>
        <taxon>Pipidae</taxon>
        <taxon>Pipinae</taxon>
        <taxon>Hymenochirus</taxon>
    </lineage>
</organism>
<dbReference type="InterPro" id="IPR004710">
    <property type="entry name" value="Bilac:Na_transpt"/>
</dbReference>
<keyword evidence="15" id="KW-1185">Reference proteome</keyword>
<comment type="similarity">
    <text evidence="2">Belongs to the bile acid:sodium symporter (BASS) (TC 2.A.28) family.</text>
</comment>
<evidence type="ECO:0000256" key="3">
    <source>
        <dbReference type="ARBA" id="ARBA00022448"/>
    </source>
</evidence>
<feature type="transmembrane region" description="Helical" evidence="13">
    <location>
        <begin position="144"/>
        <end position="167"/>
    </location>
</feature>
<dbReference type="EMBL" id="JAACNH010000001">
    <property type="protein sequence ID" value="KAG8454362.1"/>
    <property type="molecule type" value="Genomic_DNA"/>
</dbReference>
<keyword evidence="6 13" id="KW-1133">Transmembrane helix</keyword>
<dbReference type="GO" id="GO:0016020">
    <property type="term" value="C:membrane"/>
    <property type="evidence" value="ECO:0007669"/>
    <property type="project" value="UniProtKB-SubCell"/>
</dbReference>
<keyword evidence="8" id="KW-0445">Lipid transport</keyword>
<evidence type="ECO:0000256" key="4">
    <source>
        <dbReference type="ARBA" id="ARBA00022692"/>
    </source>
</evidence>
<feature type="transmembrane region" description="Helical" evidence="13">
    <location>
        <begin position="92"/>
        <end position="112"/>
    </location>
</feature>
<feature type="transmembrane region" description="Helical" evidence="13">
    <location>
        <begin position="274"/>
        <end position="294"/>
    </location>
</feature>
<evidence type="ECO:0000256" key="8">
    <source>
        <dbReference type="ARBA" id="ARBA00023055"/>
    </source>
</evidence>
<keyword evidence="3" id="KW-0813">Transport</keyword>
<evidence type="ECO:0000256" key="13">
    <source>
        <dbReference type="SAM" id="Phobius"/>
    </source>
</evidence>
<evidence type="ECO:0000256" key="2">
    <source>
        <dbReference type="ARBA" id="ARBA00006528"/>
    </source>
</evidence>
<comment type="subcellular location">
    <subcellularLocation>
        <location evidence="1">Membrane</location>
        <topology evidence="1">Multi-pass membrane protein</topology>
    </subcellularLocation>
</comment>
<keyword evidence="4 13" id="KW-0812">Transmembrane</keyword>
<dbReference type="PANTHER" id="PTHR10361">
    <property type="entry name" value="SODIUM-BILE ACID COTRANSPORTER"/>
    <property type="match status" value="1"/>
</dbReference>
<dbReference type="GO" id="GO:0008508">
    <property type="term" value="F:bile acid:sodium symporter activity"/>
    <property type="evidence" value="ECO:0007669"/>
    <property type="project" value="TreeGrafter"/>
</dbReference>
<protein>
    <recommendedName>
        <fullName evidence="16">Solute carrier family 10 member 6</fullName>
    </recommendedName>
</protein>
<feature type="transmembrane region" description="Helical" evidence="13">
    <location>
        <begin position="179"/>
        <end position="201"/>
    </location>
</feature>
<dbReference type="Pfam" id="PF01758">
    <property type="entry name" value="SBF"/>
    <property type="match status" value="1"/>
</dbReference>
<dbReference type="FunFam" id="1.20.1530.20:FF:000010">
    <property type="entry name" value="Solute carrier family 10 member 6"/>
    <property type="match status" value="1"/>
</dbReference>
<evidence type="ECO:0000256" key="12">
    <source>
        <dbReference type="ARBA" id="ARBA00023201"/>
    </source>
</evidence>
<feature type="transmembrane region" description="Helical" evidence="13">
    <location>
        <begin position="59"/>
        <end position="80"/>
    </location>
</feature>
<evidence type="ECO:0000256" key="7">
    <source>
        <dbReference type="ARBA" id="ARBA00023053"/>
    </source>
</evidence>
<evidence type="ECO:0000256" key="10">
    <source>
        <dbReference type="ARBA" id="ARBA00023136"/>
    </source>
</evidence>